<evidence type="ECO:0008006" key="4">
    <source>
        <dbReference type="Google" id="ProtNLM"/>
    </source>
</evidence>
<evidence type="ECO:0000313" key="2">
    <source>
        <dbReference type="EMBL" id="MBW0520559.1"/>
    </source>
</evidence>
<sequence>MPKPFVHSIYFCLIFFLLSSYTNHQPSLKGRISFDLFGEESNQLIESQGYDPYGRLSQAHFPFQLHNFWSASDNEAQSDLLSHRFHASQAYDYNTWHSRTPDAVQLHDFLGVSHRAPSSQGCSAARGSTSRYSFPIDRSSPHQPFPNPEDLDTNLTLRPSPPPYNYHPILLIPTPWRDVDALKRRFPKNCNLMELNWYHILANTHQTYMKDAMELSNKIEFKFKYVQKDEKTFLEAPQTIEWYEHAKLIYKGNGLIARDEIERLGLSEKIMQLVNLFKNDEDRSLGAYLTKSKQRATFIQDEAVFEPRLIMQGKNSKNPLDMTDKAHKFAIMSRKLLYDRDWGHNAAAWFLTEVILTLEKTQKYHAAFKNDRKILSPTFKAPINSVAYQTWPIKQLANQPET</sequence>
<organism evidence="2 3">
    <name type="scientific">Austropuccinia psidii MF-1</name>
    <dbReference type="NCBI Taxonomy" id="1389203"/>
    <lineage>
        <taxon>Eukaryota</taxon>
        <taxon>Fungi</taxon>
        <taxon>Dikarya</taxon>
        <taxon>Basidiomycota</taxon>
        <taxon>Pucciniomycotina</taxon>
        <taxon>Pucciniomycetes</taxon>
        <taxon>Pucciniales</taxon>
        <taxon>Sphaerophragmiaceae</taxon>
        <taxon>Austropuccinia</taxon>
    </lineage>
</organism>
<keyword evidence="3" id="KW-1185">Reference proteome</keyword>
<evidence type="ECO:0000256" key="1">
    <source>
        <dbReference type="SAM" id="SignalP"/>
    </source>
</evidence>
<reference evidence="2" key="1">
    <citation type="submission" date="2021-03" db="EMBL/GenBank/DDBJ databases">
        <title>Draft genome sequence of rust myrtle Austropuccinia psidii MF-1, a brazilian biotype.</title>
        <authorList>
            <person name="Quecine M.C."/>
            <person name="Pachon D.M.R."/>
            <person name="Bonatelli M.L."/>
            <person name="Correr F.H."/>
            <person name="Franceschini L.M."/>
            <person name="Leite T.F."/>
            <person name="Margarido G.R.A."/>
            <person name="Almeida C.A."/>
            <person name="Ferrarezi J.A."/>
            <person name="Labate C.A."/>
        </authorList>
    </citation>
    <scope>NUCLEOTIDE SEQUENCE</scope>
    <source>
        <strain evidence="2">MF-1</strain>
    </source>
</reference>
<gene>
    <name evidence="2" type="ORF">O181_060274</name>
</gene>
<dbReference type="EMBL" id="AVOT02028172">
    <property type="protein sequence ID" value="MBW0520559.1"/>
    <property type="molecule type" value="Genomic_DNA"/>
</dbReference>
<evidence type="ECO:0000313" key="3">
    <source>
        <dbReference type="Proteomes" id="UP000765509"/>
    </source>
</evidence>
<proteinExistence type="predicted"/>
<name>A0A9Q3EFY3_9BASI</name>
<comment type="caution">
    <text evidence="2">The sequence shown here is derived from an EMBL/GenBank/DDBJ whole genome shotgun (WGS) entry which is preliminary data.</text>
</comment>
<protein>
    <recommendedName>
        <fullName evidence="4">Alginate lyase domain-containing protein</fullName>
    </recommendedName>
</protein>
<dbReference type="AlphaFoldDB" id="A0A9Q3EFY3"/>
<feature type="chain" id="PRO_5040336305" description="Alginate lyase domain-containing protein" evidence="1">
    <location>
        <begin position="25"/>
        <end position="402"/>
    </location>
</feature>
<feature type="signal peptide" evidence="1">
    <location>
        <begin position="1"/>
        <end position="24"/>
    </location>
</feature>
<keyword evidence="1" id="KW-0732">Signal</keyword>
<accession>A0A9Q3EFY3</accession>
<dbReference type="Proteomes" id="UP000765509">
    <property type="component" value="Unassembled WGS sequence"/>
</dbReference>